<dbReference type="InterPro" id="IPR004119">
    <property type="entry name" value="EcKL"/>
</dbReference>
<dbReference type="Gene3D" id="3.90.1200.10">
    <property type="match status" value="1"/>
</dbReference>
<sequence>MKKYDLTTEAGTRAYLASDLNLDVKSVKGFGDGSLNFVWRVELNTQYKGQNSVVVKHAAPFALADQNAEIGVGRLTFENNALEMISSERSIIGEDELVTVPAAYHYDSKKHVLIMHDVGSLPTLYDLISAKRTLSADMLTVIGTKLATFIAGVHNWGRNNEKVHAKLSNNKAGRTVMDDLGYQTVIPKAAEYGISDPLLATVVDALADEDRTSQETVIMGDFWTQNVMVDLEDTGSGEKALKKIWIIDWEGCRYGTPAVDVTSLVGDCYLLSRFYEQKSAEVLRHSFLKTYASKAFSKVDPLRVVTGVGIHWIMWAKIVGGENTSHAEVKECMEKGVDYIHKSWEKSEGWLRSSLIRELVD</sequence>
<dbReference type="Gene3D" id="3.30.200.20">
    <property type="entry name" value="Phosphorylase Kinase, domain 1"/>
    <property type="match status" value="1"/>
</dbReference>
<evidence type="ECO:0000256" key="3">
    <source>
        <dbReference type="ARBA" id="ARBA00022741"/>
    </source>
</evidence>
<dbReference type="OrthoDB" id="25129at2759"/>
<proteinExistence type="inferred from homology"/>
<evidence type="ECO:0000256" key="2">
    <source>
        <dbReference type="ARBA" id="ARBA00022679"/>
    </source>
</evidence>
<dbReference type="Pfam" id="PF02958">
    <property type="entry name" value="EcKL"/>
    <property type="match status" value="1"/>
</dbReference>
<keyword evidence="4 6" id="KW-0418">Kinase</keyword>
<keyword evidence="5" id="KW-0067">ATP-binding</keyword>
<evidence type="ECO:0000256" key="5">
    <source>
        <dbReference type="ARBA" id="ARBA00022840"/>
    </source>
</evidence>
<evidence type="ECO:0000313" key="7">
    <source>
        <dbReference type="Proteomes" id="UP000807306"/>
    </source>
</evidence>
<accession>A0A9P6EH94</accession>
<comment type="caution">
    <text evidence="6">The sequence shown here is derived from an EMBL/GenBank/DDBJ whole genome shotgun (WGS) entry which is preliminary data.</text>
</comment>
<dbReference type="Proteomes" id="UP000807306">
    <property type="component" value="Unassembled WGS sequence"/>
</dbReference>
<evidence type="ECO:0000313" key="6">
    <source>
        <dbReference type="EMBL" id="KAF9529056.1"/>
    </source>
</evidence>
<dbReference type="EMBL" id="MU157848">
    <property type="protein sequence ID" value="KAF9529056.1"/>
    <property type="molecule type" value="Genomic_DNA"/>
</dbReference>
<reference evidence="6" key="1">
    <citation type="submission" date="2020-11" db="EMBL/GenBank/DDBJ databases">
        <authorList>
            <consortium name="DOE Joint Genome Institute"/>
            <person name="Ahrendt S."/>
            <person name="Riley R."/>
            <person name="Andreopoulos W."/>
            <person name="Labutti K."/>
            <person name="Pangilinan J."/>
            <person name="Ruiz-Duenas F.J."/>
            <person name="Barrasa J.M."/>
            <person name="Sanchez-Garcia M."/>
            <person name="Camarero S."/>
            <person name="Miyauchi S."/>
            <person name="Serrano A."/>
            <person name="Linde D."/>
            <person name="Babiker R."/>
            <person name="Drula E."/>
            <person name="Ayuso-Fernandez I."/>
            <person name="Pacheco R."/>
            <person name="Padilla G."/>
            <person name="Ferreira P."/>
            <person name="Barriuso J."/>
            <person name="Kellner H."/>
            <person name="Castanera R."/>
            <person name="Alfaro M."/>
            <person name="Ramirez L."/>
            <person name="Pisabarro A.G."/>
            <person name="Kuo A."/>
            <person name="Tritt A."/>
            <person name="Lipzen A."/>
            <person name="He G."/>
            <person name="Yan M."/>
            <person name="Ng V."/>
            <person name="Cullen D."/>
            <person name="Martin F."/>
            <person name="Rosso M.-N."/>
            <person name="Henrissat B."/>
            <person name="Hibbett D."/>
            <person name="Martinez A.T."/>
            <person name="Grigoriev I.V."/>
        </authorList>
    </citation>
    <scope>NUCLEOTIDE SEQUENCE</scope>
    <source>
        <strain evidence="6">CBS 506.95</strain>
    </source>
</reference>
<comment type="similarity">
    <text evidence="1">Belongs to the methylthioribose kinase family.</text>
</comment>
<name>A0A9P6EH94_9AGAR</name>
<dbReference type="PANTHER" id="PTHR34273:SF2">
    <property type="entry name" value="METHYLTHIORIBOSE KINASE"/>
    <property type="match status" value="1"/>
</dbReference>
<evidence type="ECO:0000256" key="4">
    <source>
        <dbReference type="ARBA" id="ARBA00022777"/>
    </source>
</evidence>
<keyword evidence="7" id="KW-1185">Reference proteome</keyword>
<gene>
    <name evidence="6" type="ORF">CPB83DRAFT_893770</name>
</gene>
<keyword evidence="2" id="KW-0808">Transferase</keyword>
<dbReference type="InterPro" id="IPR011009">
    <property type="entry name" value="Kinase-like_dom_sf"/>
</dbReference>
<organism evidence="6 7">
    <name type="scientific">Crepidotus variabilis</name>
    <dbReference type="NCBI Taxonomy" id="179855"/>
    <lineage>
        <taxon>Eukaryota</taxon>
        <taxon>Fungi</taxon>
        <taxon>Dikarya</taxon>
        <taxon>Basidiomycota</taxon>
        <taxon>Agaricomycotina</taxon>
        <taxon>Agaricomycetes</taxon>
        <taxon>Agaricomycetidae</taxon>
        <taxon>Agaricales</taxon>
        <taxon>Agaricineae</taxon>
        <taxon>Crepidotaceae</taxon>
        <taxon>Crepidotus</taxon>
    </lineage>
</organism>
<keyword evidence="3" id="KW-0547">Nucleotide-binding</keyword>
<protein>
    <submittedName>
        <fullName evidence="6">Kinase-like domain-containing protein</fullName>
    </submittedName>
</protein>
<dbReference type="SUPFAM" id="SSF56112">
    <property type="entry name" value="Protein kinase-like (PK-like)"/>
    <property type="match status" value="1"/>
</dbReference>
<dbReference type="PANTHER" id="PTHR34273">
    <property type="entry name" value="METHYLTHIORIBOSE KINASE"/>
    <property type="match status" value="1"/>
</dbReference>
<dbReference type="AlphaFoldDB" id="A0A9P6EH94"/>
<dbReference type="GO" id="GO:0016301">
    <property type="term" value="F:kinase activity"/>
    <property type="evidence" value="ECO:0007669"/>
    <property type="project" value="UniProtKB-KW"/>
</dbReference>
<dbReference type="GO" id="GO:0005524">
    <property type="term" value="F:ATP binding"/>
    <property type="evidence" value="ECO:0007669"/>
    <property type="project" value="UniProtKB-KW"/>
</dbReference>
<evidence type="ECO:0000256" key="1">
    <source>
        <dbReference type="ARBA" id="ARBA00010165"/>
    </source>
</evidence>